<feature type="domain" description="NADH-quinone oxidoreductase subunit D" evidence="4">
    <location>
        <begin position="287"/>
        <end position="360"/>
    </location>
</feature>
<dbReference type="GO" id="GO:0051287">
    <property type="term" value="F:NAD binding"/>
    <property type="evidence" value="ECO:0007669"/>
    <property type="project" value="InterPro"/>
</dbReference>
<dbReference type="Pfam" id="PF00374">
    <property type="entry name" value="NiFeSe_Hases"/>
    <property type="match status" value="1"/>
</dbReference>
<comment type="cofactor">
    <cofactor evidence="2">
        <name>Ni(2+)</name>
        <dbReference type="ChEBI" id="CHEBI:49786"/>
    </cofactor>
</comment>
<evidence type="ECO:0000256" key="3">
    <source>
        <dbReference type="SAM" id="Coils"/>
    </source>
</evidence>
<evidence type="ECO:0000256" key="2">
    <source>
        <dbReference type="PIRSR" id="PIRSR601501-1"/>
    </source>
</evidence>
<feature type="binding site" evidence="2">
    <location>
        <position position="68"/>
    </location>
    <ligand>
        <name>Ni(2+)</name>
        <dbReference type="ChEBI" id="CHEBI:49786"/>
    </ligand>
</feature>
<dbReference type="GO" id="GO:0048038">
    <property type="term" value="F:quinone binding"/>
    <property type="evidence" value="ECO:0007669"/>
    <property type="project" value="InterPro"/>
</dbReference>
<feature type="binding site" evidence="2">
    <location>
        <position position="68"/>
    </location>
    <ligand>
        <name>Fe cation</name>
        <dbReference type="ChEBI" id="CHEBI:24875"/>
    </ligand>
</feature>
<dbReference type="Gene3D" id="1.10.645.10">
    <property type="entry name" value="Cytochrome-c3 Hydrogenase, chain B"/>
    <property type="match status" value="1"/>
</dbReference>
<feature type="binding site" evidence="2">
    <location>
        <position position="65"/>
    </location>
    <ligand>
        <name>Ni(2+)</name>
        <dbReference type="ChEBI" id="CHEBI:49786"/>
    </ligand>
</feature>
<dbReference type="InterPro" id="IPR029014">
    <property type="entry name" value="NiFe-Hase_large"/>
</dbReference>
<feature type="binding site" evidence="2">
    <location>
        <position position="357"/>
    </location>
    <ligand>
        <name>Fe cation</name>
        <dbReference type="ChEBI" id="CHEBI:24875"/>
    </ligand>
</feature>
<feature type="binding site" evidence="2">
    <location>
        <position position="46"/>
    </location>
    <ligand>
        <name>Mg(2+)</name>
        <dbReference type="ChEBI" id="CHEBI:18420"/>
    </ligand>
</feature>
<dbReference type="InterPro" id="IPR001501">
    <property type="entry name" value="Ni-dep_hyd_lsu"/>
</dbReference>
<dbReference type="PROSITE" id="PS00507">
    <property type="entry name" value="NI_HGENASE_L_1"/>
    <property type="match status" value="1"/>
</dbReference>
<dbReference type="PANTHER" id="PTHR43485:SF1">
    <property type="entry name" value="FORMATE HYDROGENLYASE SUBUNIT 5-RELATED"/>
    <property type="match status" value="1"/>
</dbReference>
<dbReference type="PANTHER" id="PTHR43485">
    <property type="entry name" value="HYDROGENASE-4 COMPONENT G"/>
    <property type="match status" value="1"/>
</dbReference>
<keyword evidence="2" id="KW-0533">Nickel</keyword>
<feature type="binding site" evidence="2">
    <location>
        <position position="321"/>
    </location>
    <ligand>
        <name>Mg(2+)</name>
        <dbReference type="ChEBI" id="CHEBI:18420"/>
    </ligand>
</feature>
<dbReference type="SUPFAM" id="SSF56762">
    <property type="entry name" value="HydB/Nqo4-like"/>
    <property type="match status" value="1"/>
</dbReference>
<proteinExistence type="predicted"/>
<dbReference type="GO" id="GO:0016151">
    <property type="term" value="F:nickel cation binding"/>
    <property type="evidence" value="ECO:0007669"/>
    <property type="project" value="InterPro"/>
</dbReference>
<feature type="binding site" evidence="2">
    <location>
        <position position="354"/>
    </location>
    <ligand>
        <name>Ni(2+)</name>
        <dbReference type="ChEBI" id="CHEBI:49786"/>
    </ligand>
</feature>
<dbReference type="RefSeq" id="WP_099386159.1">
    <property type="nucleotide sequence ID" value="NZ_JANSWH010000087.1"/>
</dbReference>
<feature type="domain" description="NADH-quinone oxidoreductase subunit D" evidence="4">
    <location>
        <begin position="120"/>
        <end position="282"/>
    </location>
</feature>
<dbReference type="Proteomes" id="UP000224563">
    <property type="component" value="Unassembled WGS sequence"/>
</dbReference>
<evidence type="ECO:0000259" key="4">
    <source>
        <dbReference type="Pfam" id="PF00346"/>
    </source>
</evidence>
<protein>
    <submittedName>
        <fullName evidence="5">NADH-quinone oxidoreductase subunit D</fullName>
    </submittedName>
</protein>
<organism evidence="5 6">
    <name type="scientific">Agathobacter ruminis</name>
    <dbReference type="NCBI Taxonomy" id="1712665"/>
    <lineage>
        <taxon>Bacteria</taxon>
        <taxon>Bacillati</taxon>
        <taxon>Bacillota</taxon>
        <taxon>Clostridia</taxon>
        <taxon>Lachnospirales</taxon>
        <taxon>Lachnospiraceae</taxon>
        <taxon>Agathobacter</taxon>
    </lineage>
</organism>
<dbReference type="GO" id="GO:0016651">
    <property type="term" value="F:oxidoreductase activity, acting on NAD(P)H"/>
    <property type="evidence" value="ECO:0007669"/>
    <property type="project" value="InterPro"/>
</dbReference>
<reference evidence="5 6" key="1">
    <citation type="submission" date="2017-10" db="EMBL/GenBank/DDBJ databases">
        <title>Resolving the taxonomy of Roseburia spp., Eubacterium rectale and Agathobacter spp. through phylogenomic analysis.</title>
        <authorList>
            <person name="Sheridan P.O."/>
            <person name="Walker A.W."/>
            <person name="Duncan S.H."/>
            <person name="Scott K.P."/>
            <person name="Toole P.W.O."/>
            <person name="Luis P."/>
            <person name="Flint H.J."/>
        </authorList>
    </citation>
    <scope>NUCLEOTIDE SEQUENCE [LARGE SCALE GENOMIC DNA]</scope>
    <source>
        <strain evidence="5 6">JK623</strain>
    </source>
</reference>
<evidence type="ECO:0000313" key="6">
    <source>
        <dbReference type="Proteomes" id="UP000224563"/>
    </source>
</evidence>
<keyword evidence="2" id="KW-0460">Magnesium</keyword>
<sequence length="360" mass="40745">MGKRSVVPFGPQHPVLPEPIHLDLVLEDEKVLAAVPSIGYVHRGLESLVTKKDFQEMAYVAERICGICSFGHGMGYCMTIEDIMNVEVPRRADYLRTIWMEMSRLHSHLLWLGLLADGFGFESLFMQSWRIREGILDMFEESTGGRVIFSVNQIGGVKKDMSKEMLANFQKRFDEMEKEVRKLTRVFLDDYTVKSRLEGIGILTGEDAIRRGAAGPMARAAGIAVDMRKTGYAAYDDIDFEVITSDKYDSYGRCEVRIGEIFQSFDIIRQCIRKIPDTEINVAVKGNPPEGESIVRIEQPRGEAFYMSRTNGTKFLDRMRVRTPTFANLPALTQTLQGCQYADVPLLILTIDPCISCTER</sequence>
<keyword evidence="3" id="KW-0175">Coiled coil</keyword>
<dbReference type="Pfam" id="PF00346">
    <property type="entry name" value="Complex1_49kDa"/>
    <property type="match status" value="2"/>
</dbReference>
<name>A0A2G3E2T3_9FIRM</name>
<reference evidence="5 6" key="2">
    <citation type="submission" date="2017-10" db="EMBL/GenBank/DDBJ databases">
        <authorList>
            <person name="Banno H."/>
            <person name="Chua N.-H."/>
        </authorList>
    </citation>
    <scope>NUCLEOTIDE SEQUENCE [LARGE SCALE GENOMIC DNA]</scope>
    <source>
        <strain evidence="5 6">JK623</strain>
    </source>
</reference>
<comment type="cofactor">
    <cofactor evidence="2">
        <name>Fe cation</name>
        <dbReference type="ChEBI" id="CHEBI:24875"/>
    </cofactor>
</comment>
<feature type="coiled-coil region" evidence="3">
    <location>
        <begin position="159"/>
        <end position="186"/>
    </location>
</feature>
<evidence type="ECO:0000256" key="1">
    <source>
        <dbReference type="ARBA" id="ARBA00023002"/>
    </source>
</evidence>
<accession>A0A2G3E2T3</accession>
<keyword evidence="2" id="KW-0408">Iron</keyword>
<keyword evidence="2" id="KW-0479">Metal-binding</keyword>
<dbReference type="EMBL" id="PDYG01000040">
    <property type="protein sequence ID" value="PHU37582.1"/>
    <property type="molecule type" value="Genomic_DNA"/>
</dbReference>
<dbReference type="AlphaFoldDB" id="A0A2G3E2T3"/>
<dbReference type="GO" id="GO:0008901">
    <property type="term" value="F:ferredoxin hydrogenase activity"/>
    <property type="evidence" value="ECO:0007669"/>
    <property type="project" value="InterPro"/>
</dbReference>
<comment type="caution">
    <text evidence="5">The sequence shown here is derived from an EMBL/GenBank/DDBJ whole genome shotgun (WGS) entry which is preliminary data.</text>
</comment>
<keyword evidence="6" id="KW-1185">Reference proteome</keyword>
<dbReference type="InterPro" id="IPR001135">
    <property type="entry name" value="NADH_Q_OxRdtase_suD"/>
</dbReference>
<dbReference type="InterPro" id="IPR018194">
    <property type="entry name" value="Ni-dep_hyd_lsu_Ni_BS"/>
</dbReference>
<evidence type="ECO:0000313" key="5">
    <source>
        <dbReference type="EMBL" id="PHU37582.1"/>
    </source>
</evidence>
<gene>
    <name evidence="5" type="ORF">CSX02_07075</name>
</gene>
<dbReference type="InterPro" id="IPR052197">
    <property type="entry name" value="ComplexI_49kDa-like"/>
</dbReference>
<keyword evidence="1" id="KW-0560">Oxidoreductase</keyword>